<evidence type="ECO:0000259" key="2">
    <source>
        <dbReference type="Pfam" id="PF19762"/>
    </source>
</evidence>
<keyword evidence="1" id="KW-1133">Transmembrane helix</keyword>
<keyword evidence="1" id="KW-0472">Membrane</keyword>
<dbReference type="Pfam" id="PF19762">
    <property type="entry name" value="DUF6249"/>
    <property type="match status" value="1"/>
</dbReference>
<dbReference type="EMBL" id="BAABGY010000007">
    <property type="protein sequence ID" value="GAA4330487.1"/>
    <property type="molecule type" value="Genomic_DNA"/>
</dbReference>
<feature type="domain" description="DUF6249" evidence="2">
    <location>
        <begin position="8"/>
        <end position="101"/>
    </location>
</feature>
<evidence type="ECO:0000313" key="4">
    <source>
        <dbReference type="Proteomes" id="UP001501725"/>
    </source>
</evidence>
<protein>
    <recommendedName>
        <fullName evidence="2">DUF6249 domain-containing protein</fullName>
    </recommendedName>
</protein>
<dbReference type="RefSeq" id="WP_345255725.1">
    <property type="nucleotide sequence ID" value="NZ_BAABGY010000007.1"/>
</dbReference>
<dbReference type="InterPro" id="IPR046216">
    <property type="entry name" value="DUF6249"/>
</dbReference>
<feature type="transmembrane region" description="Helical" evidence="1">
    <location>
        <begin position="6"/>
        <end position="26"/>
    </location>
</feature>
<evidence type="ECO:0000256" key="1">
    <source>
        <dbReference type="SAM" id="Phobius"/>
    </source>
</evidence>
<reference evidence="4" key="1">
    <citation type="journal article" date="2019" name="Int. J. Syst. Evol. Microbiol.">
        <title>The Global Catalogue of Microorganisms (GCM) 10K type strain sequencing project: providing services to taxonomists for standard genome sequencing and annotation.</title>
        <authorList>
            <consortium name="The Broad Institute Genomics Platform"/>
            <consortium name="The Broad Institute Genome Sequencing Center for Infectious Disease"/>
            <person name="Wu L."/>
            <person name="Ma J."/>
        </authorList>
    </citation>
    <scope>NUCLEOTIDE SEQUENCE [LARGE SCALE GENOMIC DNA]</scope>
    <source>
        <strain evidence="4">JCM 17919</strain>
    </source>
</reference>
<comment type="caution">
    <text evidence="3">The sequence shown here is derived from an EMBL/GenBank/DDBJ whole genome shotgun (WGS) entry which is preliminary data.</text>
</comment>
<keyword evidence="4" id="KW-1185">Reference proteome</keyword>
<dbReference type="Proteomes" id="UP001501725">
    <property type="component" value="Unassembled WGS sequence"/>
</dbReference>
<feature type="transmembrane region" description="Helical" evidence="1">
    <location>
        <begin position="47"/>
        <end position="69"/>
    </location>
</feature>
<organism evidence="3 4">
    <name type="scientific">Flaviaesturariibacter amylovorans</name>
    <dbReference type="NCBI Taxonomy" id="1084520"/>
    <lineage>
        <taxon>Bacteria</taxon>
        <taxon>Pseudomonadati</taxon>
        <taxon>Bacteroidota</taxon>
        <taxon>Chitinophagia</taxon>
        <taxon>Chitinophagales</taxon>
        <taxon>Chitinophagaceae</taxon>
        <taxon>Flaviaestuariibacter</taxon>
    </lineage>
</organism>
<sequence>MDGAGILVPITLFLSSSAMIFGIYYLRTRENLAILEKGKDPRSPRPYNNLRLGLLLIGGGLGLLLAYLIDMFVTTQNDIEPLYFALIAIGGGGGLLGSYQAEKRAMERTPDLYRREP</sequence>
<gene>
    <name evidence="3" type="ORF">GCM10023184_21670</name>
</gene>
<keyword evidence="1" id="KW-0812">Transmembrane</keyword>
<evidence type="ECO:0000313" key="3">
    <source>
        <dbReference type="EMBL" id="GAA4330487.1"/>
    </source>
</evidence>
<name>A0ABP8GVC7_9BACT</name>
<proteinExistence type="predicted"/>
<feature type="transmembrane region" description="Helical" evidence="1">
    <location>
        <begin position="81"/>
        <end position="99"/>
    </location>
</feature>
<accession>A0ABP8GVC7</accession>